<evidence type="ECO:0000256" key="2">
    <source>
        <dbReference type="SAM" id="MobiDB-lite"/>
    </source>
</evidence>
<feature type="compositionally biased region" description="Basic and acidic residues" evidence="2">
    <location>
        <begin position="40"/>
        <end position="49"/>
    </location>
</feature>
<protein>
    <submittedName>
        <fullName evidence="4">Uncharacterized protein</fullName>
    </submittedName>
</protein>
<name>A0A915D7J9_9BILA</name>
<dbReference type="WBParaSite" id="jg16846">
    <property type="protein sequence ID" value="jg16846"/>
    <property type="gene ID" value="jg16846"/>
</dbReference>
<feature type="compositionally biased region" description="Basic and acidic residues" evidence="2">
    <location>
        <begin position="10"/>
        <end position="24"/>
    </location>
</feature>
<proteinExistence type="predicted"/>
<feature type="compositionally biased region" description="Polar residues" evidence="2">
    <location>
        <begin position="61"/>
        <end position="76"/>
    </location>
</feature>
<feature type="coiled-coil region" evidence="1">
    <location>
        <begin position="163"/>
        <end position="218"/>
    </location>
</feature>
<organism evidence="3 4">
    <name type="scientific">Ditylenchus dipsaci</name>
    <dbReference type="NCBI Taxonomy" id="166011"/>
    <lineage>
        <taxon>Eukaryota</taxon>
        <taxon>Metazoa</taxon>
        <taxon>Ecdysozoa</taxon>
        <taxon>Nematoda</taxon>
        <taxon>Chromadorea</taxon>
        <taxon>Rhabditida</taxon>
        <taxon>Tylenchina</taxon>
        <taxon>Tylenchomorpha</taxon>
        <taxon>Sphaerularioidea</taxon>
        <taxon>Anguinidae</taxon>
        <taxon>Anguininae</taxon>
        <taxon>Ditylenchus</taxon>
    </lineage>
</organism>
<dbReference type="Proteomes" id="UP000887574">
    <property type="component" value="Unplaced"/>
</dbReference>
<evidence type="ECO:0000313" key="4">
    <source>
        <dbReference type="WBParaSite" id="jg16846"/>
    </source>
</evidence>
<dbReference type="AlphaFoldDB" id="A0A915D7J9"/>
<accession>A0A915D7J9</accession>
<keyword evidence="1" id="KW-0175">Coiled coil</keyword>
<feature type="region of interest" description="Disordered" evidence="2">
    <location>
        <begin position="1"/>
        <end position="24"/>
    </location>
</feature>
<feature type="region of interest" description="Disordered" evidence="2">
    <location>
        <begin position="36"/>
        <end position="102"/>
    </location>
</feature>
<sequence>MSSSNLGEFHPYDPKDYEDSDSCKSGDLIMSIQILPTDLRSGEKKKDNDILSVNKRRKKAQSNVDQQGEGASSSKVVENKEKPKVSAMTLVDTASPSTPDPFMKLVESICKHPMKREHVDEPEQGGPAKLNRVMTIKEEEPDEHQPMVEVPKSLEISKEAGSLKEAKELILRLNRSLGEVEDDKRRVEDDKRRLEDDKRRLEDDKRRLEDDLKFYRDIFLNKYGALPERPYIQE</sequence>
<evidence type="ECO:0000313" key="3">
    <source>
        <dbReference type="Proteomes" id="UP000887574"/>
    </source>
</evidence>
<reference evidence="4" key="1">
    <citation type="submission" date="2022-11" db="UniProtKB">
        <authorList>
            <consortium name="WormBaseParasite"/>
        </authorList>
    </citation>
    <scope>IDENTIFICATION</scope>
</reference>
<evidence type="ECO:0000256" key="1">
    <source>
        <dbReference type="SAM" id="Coils"/>
    </source>
</evidence>
<keyword evidence="3" id="KW-1185">Reference proteome</keyword>